<dbReference type="AlphaFoldDB" id="A0A370B7V4"/>
<evidence type="ECO:0000313" key="3">
    <source>
        <dbReference type="EMBL" id="RDG36469.1"/>
    </source>
</evidence>
<dbReference type="PROSITE" id="PS50943">
    <property type="entry name" value="HTH_CROC1"/>
    <property type="match status" value="1"/>
</dbReference>
<feature type="compositionally biased region" description="Low complexity" evidence="1">
    <location>
        <begin position="1"/>
        <end position="19"/>
    </location>
</feature>
<dbReference type="SUPFAM" id="SSF47413">
    <property type="entry name" value="lambda repressor-like DNA-binding domains"/>
    <property type="match status" value="1"/>
</dbReference>
<evidence type="ECO:0000256" key="1">
    <source>
        <dbReference type="SAM" id="MobiDB-lite"/>
    </source>
</evidence>
<organism evidence="3 4">
    <name type="scientific">Streptomyces corynorhini</name>
    <dbReference type="NCBI Taxonomy" id="2282652"/>
    <lineage>
        <taxon>Bacteria</taxon>
        <taxon>Bacillati</taxon>
        <taxon>Actinomycetota</taxon>
        <taxon>Actinomycetes</taxon>
        <taxon>Kitasatosporales</taxon>
        <taxon>Streptomycetaceae</taxon>
        <taxon>Streptomyces</taxon>
    </lineage>
</organism>
<dbReference type="EMBL" id="QQNA01000156">
    <property type="protein sequence ID" value="RDG36469.1"/>
    <property type="molecule type" value="Genomic_DNA"/>
</dbReference>
<dbReference type="InterPro" id="IPR001387">
    <property type="entry name" value="Cro/C1-type_HTH"/>
</dbReference>
<dbReference type="CDD" id="cd00093">
    <property type="entry name" value="HTH_XRE"/>
    <property type="match status" value="1"/>
</dbReference>
<sequence>MSLQNQNPQPRQQSQTQTPIAWRYAGDQVKRWRTKAGLSREELGLAAAYAPDTIKSMEQGVRMPTPKLLDAADDLFRAEGLLSAAKQYLRREKFPARAQDFMAHEREAISLWWYEVALIPGLLQTDACMRKLIGGFAPPLGQDVVEERVAARRERQEILTRKPTVACCFVLYESALRGPQVDREQLLHLLKTSEASNISLQVLPFKRAIPVAMDGPMVLLEAGDHAHSVYTEGPFTGELTSDPEQVSLAIERLGMIRMEALGTEASTRFLEQMVNEL</sequence>
<dbReference type="OrthoDB" id="5177600at2"/>
<dbReference type="Pfam" id="PF13560">
    <property type="entry name" value="HTH_31"/>
    <property type="match status" value="1"/>
</dbReference>
<evidence type="ECO:0000259" key="2">
    <source>
        <dbReference type="PROSITE" id="PS50943"/>
    </source>
</evidence>
<keyword evidence="4" id="KW-1185">Reference proteome</keyword>
<name>A0A370B7V4_9ACTN</name>
<comment type="caution">
    <text evidence="3">The sequence shown here is derived from an EMBL/GenBank/DDBJ whole genome shotgun (WGS) entry which is preliminary data.</text>
</comment>
<dbReference type="GO" id="GO:0003677">
    <property type="term" value="F:DNA binding"/>
    <property type="evidence" value="ECO:0007669"/>
    <property type="project" value="InterPro"/>
</dbReference>
<accession>A0A370B7V4</accession>
<dbReference type="SMART" id="SM00530">
    <property type="entry name" value="HTH_XRE"/>
    <property type="match status" value="1"/>
</dbReference>
<feature type="region of interest" description="Disordered" evidence="1">
    <location>
        <begin position="1"/>
        <end position="20"/>
    </location>
</feature>
<evidence type="ECO:0000313" key="4">
    <source>
        <dbReference type="Proteomes" id="UP000253741"/>
    </source>
</evidence>
<reference evidence="3 4" key="1">
    <citation type="submission" date="2018-07" db="EMBL/GenBank/DDBJ databases">
        <title>Streptomyces species from bats.</title>
        <authorList>
            <person name="Dunlap C."/>
        </authorList>
    </citation>
    <scope>NUCLEOTIDE SEQUENCE [LARGE SCALE GENOMIC DNA]</scope>
    <source>
        <strain evidence="3 4">AC230</strain>
    </source>
</reference>
<gene>
    <name evidence="3" type="ORF">DVH02_19835</name>
</gene>
<dbReference type="RefSeq" id="WP_114625173.1">
    <property type="nucleotide sequence ID" value="NZ_QQNA01000156.1"/>
</dbReference>
<dbReference type="Gene3D" id="1.10.260.40">
    <property type="entry name" value="lambda repressor-like DNA-binding domains"/>
    <property type="match status" value="1"/>
</dbReference>
<proteinExistence type="predicted"/>
<feature type="domain" description="HTH cro/C1-type" evidence="2">
    <location>
        <begin position="29"/>
        <end position="69"/>
    </location>
</feature>
<dbReference type="Pfam" id="PF19054">
    <property type="entry name" value="DUF5753"/>
    <property type="match status" value="1"/>
</dbReference>
<protein>
    <submittedName>
        <fullName evidence="3">XRE family transcriptional regulator</fullName>
    </submittedName>
</protein>
<dbReference type="InterPro" id="IPR010982">
    <property type="entry name" value="Lambda_DNA-bd_dom_sf"/>
</dbReference>
<dbReference type="Proteomes" id="UP000253741">
    <property type="component" value="Unassembled WGS sequence"/>
</dbReference>
<dbReference type="InterPro" id="IPR043917">
    <property type="entry name" value="DUF5753"/>
</dbReference>